<evidence type="ECO:0000313" key="1">
    <source>
        <dbReference type="EMBL" id="KAG0433628.1"/>
    </source>
</evidence>
<accession>A0AC60QHB1</accession>
<name>A0AC60QHB1_IXOPE</name>
<gene>
    <name evidence="1" type="ORF">HPB47_019733</name>
</gene>
<reference evidence="1 2" key="1">
    <citation type="journal article" date="2020" name="Cell">
        <title>Large-Scale Comparative Analyses of Tick Genomes Elucidate Their Genetic Diversity and Vector Capacities.</title>
        <authorList>
            <consortium name="Tick Genome and Microbiome Consortium (TIGMIC)"/>
            <person name="Jia N."/>
            <person name="Wang J."/>
            <person name="Shi W."/>
            <person name="Du L."/>
            <person name="Sun Y."/>
            <person name="Zhan W."/>
            <person name="Jiang J.F."/>
            <person name="Wang Q."/>
            <person name="Zhang B."/>
            <person name="Ji P."/>
            <person name="Bell-Sakyi L."/>
            <person name="Cui X.M."/>
            <person name="Yuan T.T."/>
            <person name="Jiang B.G."/>
            <person name="Yang W.F."/>
            <person name="Lam T.T."/>
            <person name="Chang Q.C."/>
            <person name="Ding S.J."/>
            <person name="Wang X.J."/>
            <person name="Zhu J.G."/>
            <person name="Ruan X.D."/>
            <person name="Zhao L."/>
            <person name="Wei J.T."/>
            <person name="Ye R.Z."/>
            <person name="Que T.C."/>
            <person name="Du C.H."/>
            <person name="Zhou Y.H."/>
            <person name="Cheng J.X."/>
            <person name="Dai P.F."/>
            <person name="Guo W.B."/>
            <person name="Han X.H."/>
            <person name="Huang E.J."/>
            <person name="Li L.F."/>
            <person name="Wei W."/>
            <person name="Gao Y.C."/>
            <person name="Liu J.Z."/>
            <person name="Shao H.Z."/>
            <person name="Wang X."/>
            <person name="Wang C.C."/>
            <person name="Yang T.C."/>
            <person name="Huo Q.B."/>
            <person name="Li W."/>
            <person name="Chen H.Y."/>
            <person name="Chen S.E."/>
            <person name="Zhou L.G."/>
            <person name="Ni X.B."/>
            <person name="Tian J.H."/>
            <person name="Sheng Y."/>
            <person name="Liu T."/>
            <person name="Pan Y.S."/>
            <person name="Xia L.Y."/>
            <person name="Li J."/>
            <person name="Zhao F."/>
            <person name="Cao W.C."/>
        </authorList>
    </citation>
    <scope>NUCLEOTIDE SEQUENCE [LARGE SCALE GENOMIC DNA]</scope>
    <source>
        <tissue evidence="1">Larvae</tissue>
    </source>
</reference>
<proteinExistence type="predicted"/>
<organism evidence="1 2">
    <name type="scientific">Ixodes persulcatus</name>
    <name type="common">Taiga tick</name>
    <dbReference type="NCBI Taxonomy" id="34615"/>
    <lineage>
        <taxon>Eukaryota</taxon>
        <taxon>Metazoa</taxon>
        <taxon>Ecdysozoa</taxon>
        <taxon>Arthropoda</taxon>
        <taxon>Chelicerata</taxon>
        <taxon>Arachnida</taxon>
        <taxon>Acari</taxon>
        <taxon>Parasitiformes</taxon>
        <taxon>Ixodida</taxon>
        <taxon>Ixodoidea</taxon>
        <taxon>Ixodidae</taxon>
        <taxon>Ixodinae</taxon>
        <taxon>Ixodes</taxon>
    </lineage>
</organism>
<comment type="caution">
    <text evidence="1">The sequence shown here is derived from an EMBL/GenBank/DDBJ whole genome shotgun (WGS) entry which is preliminary data.</text>
</comment>
<protein>
    <submittedName>
        <fullName evidence="1">Uncharacterized protein</fullName>
    </submittedName>
</protein>
<sequence>MVGPGSGAAVGLTPAADVGPVAAGCSSTSVGPISGPDAGPTISPDISRGESFLTAKSFTICIDSQPVVHTSSPCQAFKLVFFAHFAFNIVYRKEASLCLEFMQRHAEVHDDGNAEAVVGDVSMDDTVASASGLITKRARETCWHGPQAAGLGASLAHISHVGPTWALPLVLLGKPKTKATKMSQQNWAAPSVVYLPIAPRIPTPFYGEIHEDVENWIQHYEGLACHNEWIAEQYL</sequence>
<dbReference type="Proteomes" id="UP000805193">
    <property type="component" value="Unassembled WGS sequence"/>
</dbReference>
<evidence type="ECO:0000313" key="2">
    <source>
        <dbReference type="Proteomes" id="UP000805193"/>
    </source>
</evidence>
<keyword evidence="2" id="KW-1185">Reference proteome</keyword>
<dbReference type="EMBL" id="JABSTQ010009041">
    <property type="protein sequence ID" value="KAG0433628.1"/>
    <property type="molecule type" value="Genomic_DNA"/>
</dbReference>